<evidence type="ECO:0000256" key="6">
    <source>
        <dbReference type="ARBA" id="ARBA00023118"/>
    </source>
</evidence>
<keyword evidence="7 8" id="KW-0472">Membrane</keyword>
<evidence type="ECO:0000256" key="4">
    <source>
        <dbReference type="ARBA" id="ARBA00022741"/>
    </source>
</evidence>
<evidence type="ECO:0000259" key="9">
    <source>
        <dbReference type="Pfam" id="PF18967"/>
    </source>
</evidence>
<comment type="caution">
    <text evidence="10">The sequence shown here is derived from an EMBL/GenBank/DDBJ whole genome shotgun (WGS) entry which is preliminary data.</text>
</comment>
<feature type="non-terminal residue" evidence="10">
    <location>
        <position position="140"/>
    </location>
</feature>
<reference evidence="10" key="1">
    <citation type="submission" date="2021-04" db="EMBL/GenBank/DDBJ databases">
        <title>Sequencing of actinobacteria type strains.</title>
        <authorList>
            <person name="Nguyen G.-S."/>
            <person name="Wentzel A."/>
        </authorList>
    </citation>
    <scope>NUCLEOTIDE SEQUENCE</scope>
    <source>
        <strain evidence="10">DSM 42095</strain>
    </source>
</reference>
<keyword evidence="6" id="KW-0051">Antiviral defense</keyword>
<dbReference type="Proteomes" id="UP000675554">
    <property type="component" value="Unassembled WGS sequence"/>
</dbReference>
<evidence type="ECO:0000313" key="11">
    <source>
        <dbReference type="Proteomes" id="UP000675554"/>
    </source>
</evidence>
<gene>
    <name evidence="10" type="ORF">KDA82_36345</name>
</gene>
<comment type="subcellular location">
    <subcellularLocation>
        <location evidence="1">Cell membrane</location>
    </subcellularLocation>
</comment>
<feature type="transmembrane region" description="Helical" evidence="8">
    <location>
        <begin position="53"/>
        <end position="74"/>
    </location>
</feature>
<keyword evidence="4" id="KW-0547">Nucleotide-binding</keyword>
<dbReference type="EMBL" id="JAGSMN010001382">
    <property type="protein sequence ID" value="MBR7678346.1"/>
    <property type="molecule type" value="Genomic_DNA"/>
</dbReference>
<dbReference type="GO" id="GO:0000166">
    <property type="term" value="F:nucleotide binding"/>
    <property type="evidence" value="ECO:0007669"/>
    <property type="project" value="UniProtKB-KW"/>
</dbReference>
<keyword evidence="2" id="KW-1003">Cell membrane</keyword>
<proteinExistence type="predicted"/>
<evidence type="ECO:0000256" key="5">
    <source>
        <dbReference type="ARBA" id="ARBA00022989"/>
    </source>
</evidence>
<sequence>MNRFLAANGAEIARADAKAAVLLGFMGAVLGAFLTLDRGTASSRAHTPLPVSLLWWSAVTVALLAIVCFVCAIAPRRHGARSVEGPGYFEHIAPETDSAYLCRAFARVARDPTGPLTASLRRTSAIVRAKYRWIEKGTAL</sequence>
<keyword evidence="3 8" id="KW-0812">Transmembrane</keyword>
<name>A0A8T4J159_9ACTN</name>
<evidence type="ECO:0000256" key="3">
    <source>
        <dbReference type="ARBA" id="ARBA00022692"/>
    </source>
</evidence>
<keyword evidence="5 8" id="KW-1133">Transmembrane helix</keyword>
<accession>A0A8T4J159</accession>
<protein>
    <recommendedName>
        <fullName evidence="9">Pycsar effector protein domain-containing protein</fullName>
    </recommendedName>
</protein>
<evidence type="ECO:0000256" key="1">
    <source>
        <dbReference type="ARBA" id="ARBA00004236"/>
    </source>
</evidence>
<evidence type="ECO:0000256" key="8">
    <source>
        <dbReference type="SAM" id="Phobius"/>
    </source>
</evidence>
<evidence type="ECO:0000256" key="2">
    <source>
        <dbReference type="ARBA" id="ARBA00022475"/>
    </source>
</evidence>
<organism evidence="10 11">
    <name type="scientific">Streptomyces daliensis</name>
    <dbReference type="NCBI Taxonomy" id="299421"/>
    <lineage>
        <taxon>Bacteria</taxon>
        <taxon>Bacillati</taxon>
        <taxon>Actinomycetota</taxon>
        <taxon>Actinomycetes</taxon>
        <taxon>Kitasatosporales</taxon>
        <taxon>Streptomycetaceae</taxon>
        <taxon>Streptomyces</taxon>
    </lineage>
</organism>
<evidence type="ECO:0000313" key="10">
    <source>
        <dbReference type="EMBL" id="MBR7678346.1"/>
    </source>
</evidence>
<feature type="domain" description="Pycsar effector protein" evidence="9">
    <location>
        <begin position="3"/>
        <end position="138"/>
    </location>
</feature>
<dbReference type="GO" id="GO:0051607">
    <property type="term" value="P:defense response to virus"/>
    <property type="evidence" value="ECO:0007669"/>
    <property type="project" value="UniProtKB-KW"/>
</dbReference>
<dbReference type="InterPro" id="IPR043760">
    <property type="entry name" value="PycTM_dom"/>
</dbReference>
<dbReference type="Pfam" id="PF18967">
    <property type="entry name" value="PycTM"/>
    <property type="match status" value="1"/>
</dbReference>
<keyword evidence="11" id="KW-1185">Reference proteome</keyword>
<dbReference type="AlphaFoldDB" id="A0A8T4J159"/>
<dbReference type="GO" id="GO:0005886">
    <property type="term" value="C:plasma membrane"/>
    <property type="evidence" value="ECO:0007669"/>
    <property type="project" value="UniProtKB-SubCell"/>
</dbReference>
<evidence type="ECO:0000256" key="7">
    <source>
        <dbReference type="ARBA" id="ARBA00023136"/>
    </source>
</evidence>
<feature type="transmembrane region" description="Helical" evidence="8">
    <location>
        <begin position="20"/>
        <end position="41"/>
    </location>
</feature>